<accession>A0ABW7FX42</accession>
<evidence type="ECO:0000313" key="2">
    <source>
        <dbReference type="Proteomes" id="UP001606099"/>
    </source>
</evidence>
<comment type="caution">
    <text evidence="1">The sequence shown here is derived from an EMBL/GenBank/DDBJ whole genome shotgun (WGS) entry which is preliminary data.</text>
</comment>
<organism evidence="1 2">
    <name type="scientific">Roseateles rivi</name>
    <dbReference type="NCBI Taxonomy" id="3299028"/>
    <lineage>
        <taxon>Bacteria</taxon>
        <taxon>Pseudomonadati</taxon>
        <taxon>Pseudomonadota</taxon>
        <taxon>Betaproteobacteria</taxon>
        <taxon>Burkholderiales</taxon>
        <taxon>Sphaerotilaceae</taxon>
        <taxon>Roseateles</taxon>
    </lineage>
</organism>
<sequence>MKILEFLKKKQPALLTIELDGAIIGAVTEDQLPSDLNPSVEVRPGSIISFTSSDGVVHNHSLGDSIGWAHFSVRVHINRACQADCVIGPTRHFDPEAFGRGDATGIRFQPFFLPGAAVSNQQLKGKGLFARGLHFSGTITAGNTLLSCECDSCHRSFLIRSYHSGFSESGYFYSASGKHTLIVSSRLAGAPVALGEPDPVALAALEAMLPTAPDGSRFAYLNPFRCPHCTAPYIEFSEPGSRSAEYYGNYFAGSELLRYEPADPSQETPPK</sequence>
<dbReference type="RefSeq" id="WP_394461526.1">
    <property type="nucleotide sequence ID" value="NZ_JBIGHZ010000004.1"/>
</dbReference>
<reference evidence="1 2" key="1">
    <citation type="submission" date="2024-08" db="EMBL/GenBank/DDBJ databases">
        <authorList>
            <person name="Lu H."/>
        </authorList>
    </citation>
    <scope>NUCLEOTIDE SEQUENCE [LARGE SCALE GENOMIC DNA]</scope>
    <source>
        <strain evidence="1 2">BYS180W</strain>
    </source>
</reference>
<gene>
    <name evidence="1" type="ORF">ACG0Z6_11575</name>
</gene>
<protein>
    <submittedName>
        <fullName evidence="1">Uncharacterized protein</fullName>
    </submittedName>
</protein>
<keyword evidence="2" id="KW-1185">Reference proteome</keyword>
<evidence type="ECO:0000313" key="1">
    <source>
        <dbReference type="EMBL" id="MFG6448874.1"/>
    </source>
</evidence>
<dbReference type="Proteomes" id="UP001606099">
    <property type="component" value="Unassembled WGS sequence"/>
</dbReference>
<dbReference type="EMBL" id="JBIGHZ010000004">
    <property type="protein sequence ID" value="MFG6448874.1"/>
    <property type="molecule type" value="Genomic_DNA"/>
</dbReference>
<name>A0ABW7FX42_9BURK</name>
<proteinExistence type="predicted"/>